<evidence type="ECO:0000313" key="3">
    <source>
        <dbReference type="EMBL" id="MDO1450385.1"/>
    </source>
</evidence>
<dbReference type="Pfam" id="PF12866">
    <property type="entry name" value="DUF3823"/>
    <property type="match status" value="1"/>
</dbReference>
<proteinExistence type="predicted"/>
<feature type="domain" description="DUF3823" evidence="2">
    <location>
        <begin position="120"/>
        <end position="222"/>
    </location>
</feature>
<dbReference type="Gene3D" id="2.60.40.1120">
    <property type="entry name" value="Carboxypeptidase-like, regulatory domain"/>
    <property type="match status" value="1"/>
</dbReference>
<dbReference type="Gene3D" id="2.60.40.2060">
    <property type="match status" value="1"/>
</dbReference>
<gene>
    <name evidence="3" type="ORF">Q0590_29185</name>
</gene>
<organism evidence="3 4">
    <name type="scientific">Rhodocytophaga aerolata</name>
    <dbReference type="NCBI Taxonomy" id="455078"/>
    <lineage>
        <taxon>Bacteria</taxon>
        <taxon>Pseudomonadati</taxon>
        <taxon>Bacteroidota</taxon>
        <taxon>Cytophagia</taxon>
        <taxon>Cytophagales</taxon>
        <taxon>Rhodocytophagaceae</taxon>
        <taxon>Rhodocytophaga</taxon>
    </lineage>
</organism>
<dbReference type="RefSeq" id="WP_302041186.1">
    <property type="nucleotide sequence ID" value="NZ_JAUKPO010000029.1"/>
</dbReference>
<dbReference type="Pfam" id="PF18003">
    <property type="entry name" value="DUF3823_C"/>
    <property type="match status" value="1"/>
</dbReference>
<evidence type="ECO:0000259" key="1">
    <source>
        <dbReference type="Pfam" id="PF12866"/>
    </source>
</evidence>
<dbReference type="EMBL" id="JAUKPO010000029">
    <property type="protein sequence ID" value="MDO1450385.1"/>
    <property type="molecule type" value="Genomic_DNA"/>
</dbReference>
<evidence type="ECO:0000313" key="4">
    <source>
        <dbReference type="Proteomes" id="UP001168528"/>
    </source>
</evidence>
<comment type="caution">
    <text evidence="3">The sequence shown here is derived from an EMBL/GenBank/DDBJ whole genome shotgun (WGS) entry which is preliminary data.</text>
</comment>
<dbReference type="InterPro" id="IPR041186">
    <property type="entry name" value="DUF3823_C"/>
</dbReference>
<dbReference type="PROSITE" id="PS51257">
    <property type="entry name" value="PROKAR_LIPOPROTEIN"/>
    <property type="match status" value="1"/>
</dbReference>
<feature type="domain" description="DUF3823" evidence="1">
    <location>
        <begin position="30"/>
        <end position="117"/>
    </location>
</feature>
<name>A0ABT8RHW1_9BACT</name>
<accession>A0ABT8RHW1</accession>
<keyword evidence="4" id="KW-1185">Reference proteome</keyword>
<reference evidence="3" key="1">
    <citation type="submission" date="2023-07" db="EMBL/GenBank/DDBJ databases">
        <title>The genome sequence of Rhodocytophaga aerolata KACC 12507.</title>
        <authorList>
            <person name="Zhang X."/>
        </authorList>
    </citation>
    <scope>NUCLEOTIDE SEQUENCE</scope>
    <source>
        <strain evidence="3">KACC 12507</strain>
    </source>
</reference>
<protein>
    <submittedName>
        <fullName evidence="3">DUF3823 domain-containing protein</fullName>
    </submittedName>
</protein>
<dbReference type="Proteomes" id="UP001168528">
    <property type="component" value="Unassembled WGS sequence"/>
</dbReference>
<sequence length="226" mass="24761">MKLHQLSYIFLILAGILSACEKDNFDPPKSTLTGRVIYQNQALGVRSNGVQLELWQPGFQLYSKIPVFLNQDGTFSASLFDGDYKLVLLRGNGPWVDNSDTVNVQVRGSAVVDVPVQPYYLIANETFGNNGTEITASCRVDKISGDRAVERVILYIGATQFVDSNNNVGRVEKEGADLVDLSQNLSFSTAVPAAVLAKGYCFGRLAVKTVGVAEMLYTPVQKIQFR</sequence>
<evidence type="ECO:0000259" key="2">
    <source>
        <dbReference type="Pfam" id="PF18003"/>
    </source>
</evidence>
<dbReference type="InterPro" id="IPR024278">
    <property type="entry name" value="DUF3823_N"/>
</dbReference>